<dbReference type="SUPFAM" id="SSF48498">
    <property type="entry name" value="Tetracyclin repressor-like, C-terminal domain"/>
    <property type="match status" value="1"/>
</dbReference>
<dbReference type="Proteomes" id="UP001500893">
    <property type="component" value="Unassembled WGS sequence"/>
</dbReference>
<dbReference type="InterPro" id="IPR050109">
    <property type="entry name" value="HTH-type_TetR-like_transc_reg"/>
</dbReference>
<proteinExistence type="predicted"/>
<accession>A0ABP6NRK6</accession>
<evidence type="ECO:0000313" key="5">
    <source>
        <dbReference type="Proteomes" id="UP001500893"/>
    </source>
</evidence>
<dbReference type="SUPFAM" id="SSF46689">
    <property type="entry name" value="Homeodomain-like"/>
    <property type="match status" value="1"/>
</dbReference>
<comment type="caution">
    <text evidence="4">The sequence shown here is derived from an EMBL/GenBank/DDBJ whole genome shotgun (WGS) entry which is preliminary data.</text>
</comment>
<keyword evidence="1 2" id="KW-0238">DNA-binding</keyword>
<protein>
    <submittedName>
        <fullName evidence="4">TetR/AcrR family transcriptional regulator</fullName>
    </submittedName>
</protein>
<dbReference type="PROSITE" id="PS50977">
    <property type="entry name" value="HTH_TETR_2"/>
    <property type="match status" value="1"/>
</dbReference>
<dbReference type="InterPro" id="IPR009057">
    <property type="entry name" value="Homeodomain-like_sf"/>
</dbReference>
<dbReference type="Pfam" id="PF00440">
    <property type="entry name" value="TetR_N"/>
    <property type="match status" value="1"/>
</dbReference>
<dbReference type="Gene3D" id="1.10.357.10">
    <property type="entry name" value="Tetracycline Repressor, domain 2"/>
    <property type="match status" value="1"/>
</dbReference>
<evidence type="ECO:0000256" key="1">
    <source>
        <dbReference type="ARBA" id="ARBA00023125"/>
    </source>
</evidence>
<dbReference type="InterPro" id="IPR036271">
    <property type="entry name" value="Tet_transcr_reg_TetR-rel_C_sf"/>
</dbReference>
<dbReference type="InterPro" id="IPR001647">
    <property type="entry name" value="HTH_TetR"/>
</dbReference>
<dbReference type="PANTHER" id="PTHR30055:SF148">
    <property type="entry name" value="TETR-FAMILY TRANSCRIPTIONAL REGULATOR"/>
    <property type="match status" value="1"/>
</dbReference>
<organism evidence="4 5">
    <name type="scientific">Streptomyces rameus</name>
    <dbReference type="NCBI Taxonomy" id="68261"/>
    <lineage>
        <taxon>Bacteria</taxon>
        <taxon>Bacillati</taxon>
        <taxon>Actinomycetota</taxon>
        <taxon>Actinomycetes</taxon>
        <taxon>Kitasatosporales</taxon>
        <taxon>Streptomycetaceae</taxon>
        <taxon>Streptomyces</taxon>
    </lineage>
</organism>
<gene>
    <name evidence="4" type="ORF">GCM10010521_50480</name>
</gene>
<keyword evidence="5" id="KW-1185">Reference proteome</keyword>
<reference evidence="5" key="1">
    <citation type="journal article" date="2019" name="Int. J. Syst. Evol. Microbiol.">
        <title>The Global Catalogue of Microorganisms (GCM) 10K type strain sequencing project: providing services to taxonomists for standard genome sequencing and annotation.</title>
        <authorList>
            <consortium name="The Broad Institute Genomics Platform"/>
            <consortium name="The Broad Institute Genome Sequencing Center for Infectious Disease"/>
            <person name="Wu L."/>
            <person name="Ma J."/>
        </authorList>
    </citation>
    <scope>NUCLEOTIDE SEQUENCE [LARGE SCALE GENOMIC DNA]</scope>
    <source>
        <strain evidence="5">JCM 11574</strain>
    </source>
</reference>
<dbReference type="PANTHER" id="PTHR30055">
    <property type="entry name" value="HTH-TYPE TRANSCRIPTIONAL REGULATOR RUTR"/>
    <property type="match status" value="1"/>
</dbReference>
<sequence>MVAESSPRRRTGGRSAVVLMSIRKAVEELIAEHGGDAVTIPMVAERAGVNHSSIYRRWGDARTMINDLATYRLDPDRGLPDSGDLRADLTAWAQELITHYGKPVNAALLRGGAAAAGGSESDCLRDRRAEAAAFAGRPGSTFTDDQIVDKVVAPVIYRVIFLPWTLSELDVRSYVDDLFGRSA</sequence>
<feature type="domain" description="HTH tetR-type" evidence="3">
    <location>
        <begin position="16"/>
        <end position="76"/>
    </location>
</feature>
<evidence type="ECO:0000259" key="3">
    <source>
        <dbReference type="PROSITE" id="PS50977"/>
    </source>
</evidence>
<dbReference type="EMBL" id="BAAAVM010000085">
    <property type="protein sequence ID" value="GAA3156342.1"/>
    <property type="molecule type" value="Genomic_DNA"/>
</dbReference>
<dbReference type="RefSeq" id="WP_345055937.1">
    <property type="nucleotide sequence ID" value="NZ_BAAAVM010000085.1"/>
</dbReference>
<evidence type="ECO:0000256" key="2">
    <source>
        <dbReference type="PROSITE-ProRule" id="PRU00335"/>
    </source>
</evidence>
<dbReference type="Gene3D" id="1.10.10.60">
    <property type="entry name" value="Homeodomain-like"/>
    <property type="match status" value="1"/>
</dbReference>
<evidence type="ECO:0000313" key="4">
    <source>
        <dbReference type="EMBL" id="GAA3156342.1"/>
    </source>
</evidence>
<feature type="DNA-binding region" description="H-T-H motif" evidence="2">
    <location>
        <begin position="39"/>
        <end position="58"/>
    </location>
</feature>
<name>A0ABP6NRK6_9ACTN</name>